<organism evidence="1 2">
    <name type="scientific">Neofusicoccum parvum</name>
    <dbReference type="NCBI Taxonomy" id="310453"/>
    <lineage>
        <taxon>Eukaryota</taxon>
        <taxon>Fungi</taxon>
        <taxon>Dikarya</taxon>
        <taxon>Ascomycota</taxon>
        <taxon>Pezizomycotina</taxon>
        <taxon>Dothideomycetes</taxon>
        <taxon>Dothideomycetes incertae sedis</taxon>
        <taxon>Botryosphaeriales</taxon>
        <taxon>Botryosphaeriaceae</taxon>
        <taxon>Neofusicoccum</taxon>
    </lineage>
</organism>
<evidence type="ECO:0000313" key="1">
    <source>
        <dbReference type="EMBL" id="GME22014.1"/>
    </source>
</evidence>
<evidence type="ECO:0000313" key="2">
    <source>
        <dbReference type="Proteomes" id="UP001165186"/>
    </source>
</evidence>
<protein>
    <submittedName>
        <fullName evidence="1">Fumarylacetoacetase</fullName>
    </submittedName>
</protein>
<comment type="caution">
    <text evidence="1">The sequence shown here is derived from an EMBL/GenBank/DDBJ whole genome shotgun (WGS) entry which is preliminary data.</text>
</comment>
<dbReference type="Proteomes" id="UP001165186">
    <property type="component" value="Unassembled WGS sequence"/>
</dbReference>
<gene>
    <name evidence="1" type="primary">g12302</name>
    <name evidence="1" type="ORF">NpPPO83_00012302</name>
</gene>
<reference evidence="1" key="1">
    <citation type="submission" date="2024-09" db="EMBL/GenBank/DDBJ databases">
        <title>Draft Genome Sequences of Neofusicoccum parvum.</title>
        <authorList>
            <person name="Ashida A."/>
            <person name="Camagna M."/>
            <person name="Tanaka A."/>
            <person name="Takemoto D."/>
        </authorList>
    </citation>
    <scope>NUCLEOTIDE SEQUENCE</scope>
    <source>
        <strain evidence="1">PPO83</strain>
    </source>
</reference>
<dbReference type="EMBL" id="BSXG01000001">
    <property type="protein sequence ID" value="GME22014.1"/>
    <property type="molecule type" value="Genomic_DNA"/>
</dbReference>
<keyword evidence="2" id="KW-1185">Reference proteome</keyword>
<proteinExistence type="predicted"/>
<name>A0ACB5RND1_9PEZI</name>
<accession>A0ACB5RND1</accession>
<sequence>MSHGKIPENFFQAPSAYNGRASSVRPSPHSVHRPKGVYWDPTDSKRAIYAPSRAVDYELEMGFIVSKPLPYGQSLDVDNAPEHIFGFVLLNDWSARDIQLFEMPPLGPFNSKAFGTTISPWVVTLDALEPFACRPKHAQTLSPLQHLRYGSGERGTFDIRLEAHLVRNGSKYKLCTSNLKYLLWTPYQQLTQQASSMCGLRTGDLIGTGTVSGDATADGQKVELACLFEATLNGTNPYKFADGQELSYAQDGDSIVLSARCVDGNGSTVLGFGECAGQLLPSAG</sequence>